<feature type="domain" description="Ubiquitin-like" evidence="1">
    <location>
        <begin position="4"/>
        <end position="82"/>
    </location>
</feature>
<proteinExistence type="predicted"/>
<reference evidence="2" key="2">
    <citation type="journal article" date="2019" name="Genome Biol. Evol.">
        <title>Day and night: Metabolic profiles and evolutionary relationships of six axenic non-marine cyanobacteria.</title>
        <authorList>
            <person name="Will S.E."/>
            <person name="Henke P."/>
            <person name="Boedeker C."/>
            <person name="Huang S."/>
            <person name="Brinkmann H."/>
            <person name="Rohde M."/>
            <person name="Jarek M."/>
            <person name="Friedl T."/>
            <person name="Seufert S."/>
            <person name="Schumacher M."/>
            <person name="Overmann J."/>
            <person name="Neumann-Schaal M."/>
            <person name="Petersen J."/>
        </authorList>
    </citation>
    <scope>NUCLEOTIDE SEQUENCE [LARGE SCALE GENOMIC DNA]</scope>
    <source>
        <strain evidence="2">PCC 7102</strain>
    </source>
</reference>
<evidence type="ECO:0000313" key="3">
    <source>
        <dbReference type="Proteomes" id="UP000271624"/>
    </source>
</evidence>
<dbReference type="InterPro" id="IPR029071">
    <property type="entry name" value="Ubiquitin-like_domsf"/>
</dbReference>
<name>A0A433UFR8_9CYAN</name>
<keyword evidence="3" id="KW-1185">Reference proteome</keyword>
<evidence type="ECO:0000313" key="2">
    <source>
        <dbReference type="EMBL" id="RUS92681.1"/>
    </source>
</evidence>
<dbReference type="RefSeq" id="WP_127087740.1">
    <property type="nucleotide sequence ID" value="NZ_RSCL01000071.1"/>
</dbReference>
<organism evidence="2 3">
    <name type="scientific">Dulcicalothrix desertica PCC 7102</name>
    <dbReference type="NCBI Taxonomy" id="232991"/>
    <lineage>
        <taxon>Bacteria</taxon>
        <taxon>Bacillati</taxon>
        <taxon>Cyanobacteriota</taxon>
        <taxon>Cyanophyceae</taxon>
        <taxon>Nostocales</taxon>
        <taxon>Calotrichaceae</taxon>
        <taxon>Dulcicalothrix</taxon>
    </lineage>
</organism>
<dbReference type="Proteomes" id="UP000271624">
    <property type="component" value="Unassembled WGS sequence"/>
</dbReference>
<dbReference type="AlphaFoldDB" id="A0A433UFR8"/>
<sequence length="82" mass="8703">MEGITVTVRNLSGDFRKTTDVPLDMTLGDFRQAAQEMAGLSTVPCALVLEKTNKAVRDNDTFQSASIPSGAVFILTPEAEGG</sequence>
<accession>A0A433UFR8</accession>
<dbReference type="OrthoDB" id="590290at2"/>
<evidence type="ECO:0000259" key="1">
    <source>
        <dbReference type="PROSITE" id="PS50053"/>
    </source>
</evidence>
<dbReference type="InterPro" id="IPR000626">
    <property type="entry name" value="Ubiquitin-like_dom"/>
</dbReference>
<dbReference type="EMBL" id="RSCL01000071">
    <property type="protein sequence ID" value="RUS92681.1"/>
    <property type="molecule type" value="Genomic_DNA"/>
</dbReference>
<comment type="caution">
    <text evidence="2">The sequence shown here is derived from an EMBL/GenBank/DDBJ whole genome shotgun (WGS) entry which is preliminary data.</text>
</comment>
<gene>
    <name evidence="2" type="ORF">DSM106972_098550</name>
</gene>
<protein>
    <recommendedName>
        <fullName evidence="1">Ubiquitin-like domain-containing protein</fullName>
    </recommendedName>
</protein>
<dbReference type="PROSITE" id="PS50053">
    <property type="entry name" value="UBIQUITIN_2"/>
    <property type="match status" value="1"/>
</dbReference>
<dbReference type="SUPFAM" id="SSF54236">
    <property type="entry name" value="Ubiquitin-like"/>
    <property type="match status" value="1"/>
</dbReference>
<reference evidence="2" key="1">
    <citation type="submission" date="2018-12" db="EMBL/GenBank/DDBJ databases">
        <authorList>
            <person name="Will S."/>
            <person name="Neumann-Schaal M."/>
            <person name="Henke P."/>
        </authorList>
    </citation>
    <scope>NUCLEOTIDE SEQUENCE</scope>
    <source>
        <strain evidence="2">PCC 7102</strain>
    </source>
</reference>